<comment type="subcellular location">
    <subcellularLocation>
        <location evidence="1">Nucleus</location>
    </subcellularLocation>
</comment>
<dbReference type="InterPro" id="IPR006909">
    <property type="entry name" value="Rad21/Rec8_C_eu"/>
</dbReference>
<dbReference type="GO" id="GO:0003682">
    <property type="term" value="F:chromatin binding"/>
    <property type="evidence" value="ECO:0007669"/>
    <property type="project" value="TreeGrafter"/>
</dbReference>
<feature type="compositionally biased region" description="Low complexity" evidence="4">
    <location>
        <begin position="462"/>
        <end position="471"/>
    </location>
</feature>
<gene>
    <name evidence="7" type="ORF">GNLVRS02_ARAD1B16060g</name>
</gene>
<dbReference type="GO" id="GO:0030892">
    <property type="term" value="C:mitotic cohesin complex"/>
    <property type="evidence" value="ECO:0007669"/>
    <property type="project" value="TreeGrafter"/>
</dbReference>
<feature type="region of interest" description="Disordered" evidence="4">
    <location>
        <begin position="391"/>
        <end position="415"/>
    </location>
</feature>
<feature type="domain" description="Rad21/Rec8-like protein N-terminal" evidence="6">
    <location>
        <begin position="5"/>
        <end position="99"/>
    </location>
</feature>
<dbReference type="GO" id="GO:1990414">
    <property type="term" value="P:replication-born double-strand break repair via sister chromatid exchange"/>
    <property type="evidence" value="ECO:0007669"/>
    <property type="project" value="TreeGrafter"/>
</dbReference>
<organism evidence="7">
    <name type="scientific">Blastobotrys adeninivorans</name>
    <name type="common">Yeast</name>
    <name type="synonym">Arxula adeninivorans</name>
    <dbReference type="NCBI Taxonomy" id="409370"/>
    <lineage>
        <taxon>Eukaryota</taxon>
        <taxon>Fungi</taxon>
        <taxon>Dikarya</taxon>
        <taxon>Ascomycota</taxon>
        <taxon>Saccharomycotina</taxon>
        <taxon>Dipodascomycetes</taxon>
        <taxon>Dipodascales</taxon>
        <taxon>Trichomonascaceae</taxon>
        <taxon>Blastobotrys</taxon>
    </lineage>
</organism>
<evidence type="ECO:0000259" key="6">
    <source>
        <dbReference type="Pfam" id="PF04825"/>
    </source>
</evidence>
<comment type="similarity">
    <text evidence="2">Belongs to the rad21 family.</text>
</comment>
<evidence type="ECO:0000256" key="2">
    <source>
        <dbReference type="ARBA" id="ARBA00009870"/>
    </source>
</evidence>
<dbReference type="PANTHER" id="PTHR12585">
    <property type="entry name" value="SCC1 / RAD21 FAMILY MEMBER"/>
    <property type="match status" value="1"/>
</dbReference>
<evidence type="ECO:0000313" key="7">
    <source>
        <dbReference type="EMBL" id="CDP36570.1"/>
    </source>
</evidence>
<feature type="domain" description="Rad21/Rec8-like protein C-terminal eukaryotic" evidence="5">
    <location>
        <begin position="496"/>
        <end position="545"/>
    </location>
</feature>
<proteinExistence type="inferred from homology"/>
<dbReference type="InterPro" id="IPR023093">
    <property type="entry name" value="ScpA-like_C"/>
</dbReference>
<dbReference type="Pfam" id="PF04824">
    <property type="entry name" value="Rad21_Rec8"/>
    <property type="match status" value="1"/>
</dbReference>
<reference evidence="7" key="1">
    <citation type="submission" date="2014-02" db="EMBL/GenBank/DDBJ databases">
        <authorList>
            <person name="Genoscope - CEA"/>
        </authorList>
    </citation>
    <scope>NUCLEOTIDE SEQUENCE</scope>
    <source>
        <strain evidence="7">LS3</strain>
    </source>
</reference>
<feature type="region of interest" description="Disordered" evidence="4">
    <location>
        <begin position="456"/>
        <end position="476"/>
    </location>
</feature>
<accession>A0A060T625</accession>
<evidence type="ECO:0000256" key="1">
    <source>
        <dbReference type="ARBA" id="ARBA00004123"/>
    </source>
</evidence>
<keyword evidence="3" id="KW-0539">Nucleus</keyword>
<feature type="region of interest" description="Disordered" evidence="4">
    <location>
        <begin position="246"/>
        <end position="310"/>
    </location>
</feature>
<evidence type="ECO:0000256" key="4">
    <source>
        <dbReference type="SAM" id="MobiDB-lite"/>
    </source>
</evidence>
<evidence type="ECO:0000259" key="5">
    <source>
        <dbReference type="Pfam" id="PF04824"/>
    </source>
</evidence>
<dbReference type="AlphaFoldDB" id="A0A060T625"/>
<evidence type="ECO:0000256" key="3">
    <source>
        <dbReference type="ARBA" id="ARBA00023242"/>
    </source>
</evidence>
<dbReference type="EMBL" id="HG937692">
    <property type="protein sequence ID" value="CDP36570.1"/>
    <property type="molecule type" value="Genomic_DNA"/>
</dbReference>
<dbReference type="InterPro" id="IPR006910">
    <property type="entry name" value="Rad21_Rec8_N"/>
</dbReference>
<dbReference type="InterPro" id="IPR036390">
    <property type="entry name" value="WH_DNA-bd_sf"/>
</dbReference>
<protein>
    <submittedName>
        <fullName evidence="7">ARAD1B16060p</fullName>
    </submittedName>
</protein>
<dbReference type="PhylomeDB" id="A0A060T625"/>
<dbReference type="GO" id="GO:0005634">
    <property type="term" value="C:nucleus"/>
    <property type="evidence" value="ECO:0007669"/>
    <property type="project" value="UniProtKB-SubCell"/>
</dbReference>
<dbReference type="Pfam" id="PF04825">
    <property type="entry name" value="Rad21_Rec8_N"/>
    <property type="match status" value="1"/>
</dbReference>
<sequence>MLLDFLVTRKGPLAQVWLASNMEKKVSKSECLEVDISASVEEIKGHSAEPMALRLSGQLLLGVATIYTKKAQYLYDDCADTMFKLRMAYKPGNVDLAESAVVSKKGALTLQNAVTELGGLLPDLPPELSGDLPSTLVPPPLTQDDTGIANAMEVDDPIMSTPTGNRRHRDVTLANFDASIEIGRGAEDEQEAFVGDEEDLGLDFQLEEEEMGDQSIEVGRDAGPVPEAMDGIDLGLADGANAKEGEDFNITMSSPPPEQQEEEQLQQQEDVPLEIEPHEPQEEPRVQQPKLPRRKRTEFDSHTTLSPAQLQLDVQSLQDRAHSTRLPSHPEELSIVLHAQKGPTAFSELVYRQTGVPSVAAKMLNLDYIRQAKAIANGNDLRIQGVDDEQFNISFGSPHEGQNADAQQEGSPSKVPRLEEDELDFGEHQYDDMSGLMPEEEHVQESENQLFGMDEADRDESAPASSTPSATKTGISQNTVRAAQILKGEMNEAGAETSFAHVSSGAGRSDKVKMFFELLVLSTKDAISVDQPTAYGDINIKSKPQLYNSIFSF</sequence>
<name>A0A060T625_BLAAD</name>
<dbReference type="Gene3D" id="1.10.10.580">
    <property type="entry name" value="Structural maintenance of chromosome 1. Chain E"/>
    <property type="match status" value="1"/>
</dbReference>
<dbReference type="GO" id="GO:0007064">
    <property type="term" value="P:mitotic sister chromatid cohesion"/>
    <property type="evidence" value="ECO:0007669"/>
    <property type="project" value="TreeGrafter"/>
</dbReference>
<dbReference type="SUPFAM" id="SSF46785">
    <property type="entry name" value="Winged helix' DNA-binding domain"/>
    <property type="match status" value="1"/>
</dbReference>
<dbReference type="InterPro" id="IPR039781">
    <property type="entry name" value="Rad21/Rec8-like"/>
</dbReference>
<feature type="compositionally biased region" description="Basic and acidic residues" evidence="4">
    <location>
        <begin position="275"/>
        <end position="285"/>
    </location>
</feature>
<dbReference type="PANTHER" id="PTHR12585:SF69">
    <property type="entry name" value="FI11703P"/>
    <property type="match status" value="1"/>
</dbReference>
<reference evidence="7" key="2">
    <citation type="submission" date="2014-06" db="EMBL/GenBank/DDBJ databases">
        <title>The complete genome of Blastobotrys (Arxula) adeninivorans LS3 - a yeast of biotechnological interest.</title>
        <authorList>
            <person name="Kunze G."/>
            <person name="Gaillardin C."/>
            <person name="Czernicka M."/>
            <person name="Durrens P."/>
            <person name="Martin T."/>
            <person name="Boer E."/>
            <person name="Gabaldon T."/>
            <person name="Cruz J."/>
            <person name="Talla E."/>
            <person name="Marck C."/>
            <person name="Goffeau A."/>
            <person name="Barbe V."/>
            <person name="Baret P."/>
            <person name="Baronian K."/>
            <person name="Beier S."/>
            <person name="Bleykasten C."/>
            <person name="Bode R."/>
            <person name="Casaregola S."/>
            <person name="Despons L."/>
            <person name="Fairhead C."/>
            <person name="Giersberg M."/>
            <person name="Gierski P."/>
            <person name="Hahnel U."/>
            <person name="Hartmann A."/>
            <person name="Jankowska D."/>
            <person name="Jubin C."/>
            <person name="Jung P."/>
            <person name="Lafontaine I."/>
            <person name="Leh-Louis V."/>
            <person name="Lemaire M."/>
            <person name="Marcet-Houben M."/>
            <person name="Mascher M."/>
            <person name="Morel G."/>
            <person name="Richard G.-F."/>
            <person name="Riechen J."/>
            <person name="Sacerdot C."/>
            <person name="Sarkar A."/>
            <person name="Savel G."/>
            <person name="Schacherer J."/>
            <person name="Sherman D."/>
            <person name="Straub M.-L."/>
            <person name="Stein N."/>
            <person name="Thierry A."/>
            <person name="Trautwein-Schult A."/>
            <person name="Westhof E."/>
            <person name="Worch S."/>
            <person name="Dujon B."/>
            <person name="Souciet J.-L."/>
            <person name="Wincker P."/>
            <person name="Scholz U."/>
            <person name="Neuveglise N."/>
        </authorList>
    </citation>
    <scope>NUCLEOTIDE SEQUENCE</scope>
    <source>
        <strain evidence="7">LS3</strain>
    </source>
</reference>